<dbReference type="Gene3D" id="2.130.10.10">
    <property type="entry name" value="YVTN repeat-like/Quinoprotein amine dehydrogenase"/>
    <property type="match status" value="2"/>
</dbReference>
<proteinExistence type="predicted"/>
<dbReference type="AlphaFoldDB" id="A0A6N8F7Q3"/>
<keyword evidence="3" id="KW-0812">Transmembrane</keyword>
<evidence type="ECO:0000256" key="2">
    <source>
        <dbReference type="ARBA" id="ARBA00022636"/>
    </source>
</evidence>
<dbReference type="InterPro" id="IPR035919">
    <property type="entry name" value="EAL_sf"/>
</dbReference>
<dbReference type="FunFam" id="3.20.20.450:FF:000001">
    <property type="entry name" value="Cyclic di-GMP phosphodiesterase yahA"/>
    <property type="match status" value="1"/>
</dbReference>
<name>A0A6N8F7Q3_9GAMM</name>
<dbReference type="InterPro" id="IPR015943">
    <property type="entry name" value="WD40/YVTN_repeat-like_dom_sf"/>
</dbReference>
<gene>
    <name evidence="6" type="ORF">GNP35_07185</name>
</gene>
<dbReference type="Gene3D" id="3.20.20.450">
    <property type="entry name" value="EAL domain"/>
    <property type="match status" value="1"/>
</dbReference>
<dbReference type="SUPFAM" id="SSF63829">
    <property type="entry name" value="Calcium-dependent phosphotriesterase"/>
    <property type="match status" value="2"/>
</dbReference>
<keyword evidence="2" id="KW-0973">c-di-GMP</keyword>
<evidence type="ECO:0000259" key="5">
    <source>
        <dbReference type="PROSITE" id="PS50887"/>
    </source>
</evidence>
<dbReference type="InterPro" id="IPR011110">
    <property type="entry name" value="Reg_prop"/>
</dbReference>
<feature type="domain" description="GGDEF" evidence="5">
    <location>
        <begin position="673"/>
        <end position="819"/>
    </location>
</feature>
<dbReference type="SMART" id="SM00052">
    <property type="entry name" value="EAL"/>
    <property type="match status" value="1"/>
</dbReference>
<dbReference type="NCBIfam" id="TIGR00254">
    <property type="entry name" value="GGDEF"/>
    <property type="match status" value="1"/>
</dbReference>
<dbReference type="InterPro" id="IPR011123">
    <property type="entry name" value="Y_Y_Y"/>
</dbReference>
<dbReference type="GO" id="GO:0071111">
    <property type="term" value="F:cyclic-guanylate-specific phosphodiesterase activity"/>
    <property type="evidence" value="ECO:0007669"/>
    <property type="project" value="UniProtKB-EC"/>
</dbReference>
<dbReference type="Pfam" id="PF00990">
    <property type="entry name" value="GGDEF"/>
    <property type="match status" value="1"/>
</dbReference>
<dbReference type="CDD" id="cd01948">
    <property type="entry name" value="EAL"/>
    <property type="match status" value="1"/>
</dbReference>
<dbReference type="Pfam" id="PF07495">
    <property type="entry name" value="Y_Y_Y"/>
    <property type="match status" value="1"/>
</dbReference>
<dbReference type="Gene3D" id="2.60.40.10">
    <property type="entry name" value="Immunoglobulins"/>
    <property type="match status" value="1"/>
</dbReference>
<feature type="transmembrane region" description="Helical" evidence="3">
    <location>
        <begin position="604"/>
        <end position="622"/>
    </location>
</feature>
<keyword evidence="7" id="KW-1185">Reference proteome</keyword>
<dbReference type="InterPro" id="IPR043128">
    <property type="entry name" value="Rev_trsase/Diguanyl_cyclase"/>
</dbReference>
<dbReference type="SMART" id="SM00267">
    <property type="entry name" value="GGDEF"/>
    <property type="match status" value="1"/>
</dbReference>
<keyword evidence="3" id="KW-1133">Transmembrane helix</keyword>
<dbReference type="InterPro" id="IPR029787">
    <property type="entry name" value="Nucleotide_cyclase"/>
</dbReference>
<dbReference type="EC" id="3.1.4.52" evidence="1"/>
<evidence type="ECO:0000259" key="4">
    <source>
        <dbReference type="PROSITE" id="PS50883"/>
    </source>
</evidence>
<dbReference type="EMBL" id="WOCD01000003">
    <property type="protein sequence ID" value="MUH72278.1"/>
    <property type="molecule type" value="Genomic_DNA"/>
</dbReference>
<evidence type="ECO:0000256" key="3">
    <source>
        <dbReference type="SAM" id="Phobius"/>
    </source>
</evidence>
<dbReference type="SUPFAM" id="SSF55073">
    <property type="entry name" value="Nucleotide cyclase"/>
    <property type="match status" value="1"/>
</dbReference>
<comment type="caution">
    <text evidence="6">The sequence shown here is derived from an EMBL/GenBank/DDBJ whole genome shotgun (WGS) entry which is preliminary data.</text>
</comment>
<feature type="domain" description="EAL" evidence="4">
    <location>
        <begin position="828"/>
        <end position="1081"/>
    </location>
</feature>
<dbReference type="Proteomes" id="UP000439994">
    <property type="component" value="Unassembled WGS sequence"/>
</dbReference>
<accession>A0A6N8F7Q3</accession>
<dbReference type="PROSITE" id="PS50883">
    <property type="entry name" value="EAL"/>
    <property type="match status" value="1"/>
</dbReference>
<dbReference type="InterPro" id="IPR052155">
    <property type="entry name" value="Biofilm_reg_signaling"/>
</dbReference>
<protein>
    <recommendedName>
        <fullName evidence="1">cyclic-guanylate-specific phosphodiesterase</fullName>
        <ecNumber evidence="1">3.1.4.52</ecNumber>
    </recommendedName>
</protein>
<dbReference type="PANTHER" id="PTHR44757">
    <property type="entry name" value="DIGUANYLATE CYCLASE DGCP"/>
    <property type="match status" value="1"/>
</dbReference>
<dbReference type="PANTHER" id="PTHR44757:SF2">
    <property type="entry name" value="BIOFILM ARCHITECTURE MAINTENANCE PROTEIN MBAA"/>
    <property type="match status" value="1"/>
</dbReference>
<dbReference type="OrthoDB" id="9804951at2"/>
<evidence type="ECO:0000313" key="7">
    <source>
        <dbReference type="Proteomes" id="UP000439994"/>
    </source>
</evidence>
<dbReference type="InterPro" id="IPR000160">
    <property type="entry name" value="GGDEF_dom"/>
</dbReference>
<organism evidence="6 7">
    <name type="scientific">Psychrosphaera haliotis</name>
    <dbReference type="NCBI Taxonomy" id="555083"/>
    <lineage>
        <taxon>Bacteria</taxon>
        <taxon>Pseudomonadati</taxon>
        <taxon>Pseudomonadota</taxon>
        <taxon>Gammaproteobacteria</taxon>
        <taxon>Alteromonadales</taxon>
        <taxon>Pseudoalteromonadaceae</taxon>
        <taxon>Psychrosphaera</taxon>
    </lineage>
</organism>
<dbReference type="Pfam" id="PF00563">
    <property type="entry name" value="EAL"/>
    <property type="match status" value="1"/>
</dbReference>
<sequence>MFVSTYDNGISYRKKDQKLFLTLNTKSKANLPSDSIRVMHVDENDNLWVGTEDSGLFILNISSNNVTTFAYDASEPSSICSNLINDILKDKSGNLWIATNNGLCKFNKKTNNFSQYIIESNRNSSLISNQIQTLYEDDGGVIWVGSINGINYWNASSRPFQHINTAVYPQLHSDDIISFAEAGNGDFYVGTLEAGISKYDYSENKLSKFKAELANKPIYAVPSLLVSSDNKLWVGTYNSGVYIHDLENNLISSYTTETNVSSDMSSVLSSNAISSMVESRTGQIIIGTYGGGVNIVNPDRSVVHLTASNKLSSNNVFDVIEDKEGNIWAGTMSGGLNKINLATGEVQVFKIDKENPHTIKSNSILGLLDTEDYLWMATKDAGVARLDKAKLKEGKVEFLHIGSEQGLASSFTYGVLEDENGRIWISHSKGLSRLNPVSLYSVNFNTSHGLQGNDFHSGSFFKSKSGRMFFGGPNGFNTFMPSDVTLNTYKPPVQLTKFSQSNSETPIHALFNKNGELVLEHDETVIDFEFAALDYTKPELNKYKYKMEGLSDIWLDLGTNNHISFSSLPDGFYKLKVKGSNNSGVWSDEVTIPIRVLPPLWRTWYAYLFYFLAAGALFLILVRQQQIKIQHQLANERKLHKLAYFDSLTGLPNRQSFYESMERFLSLAKRGKYKAGVMFIDLDRFKRINDTLGHNFGDKVLMQVAERLRQSVRNSDFVGRNYEVKSFKNEIARLGGDEFTVFLSHLDNADETANVTQRIIDSISEPITVDGYEVSVTPSIGIAMYPENGTSVQELMKHADVAMYQAKEGGRRTFKYYSNTLNDRALERLQLEEYMRAALQNDEFELYYQPQVDLKTNEITKAEALLRWTHPELGFVSPADFIPIAEESGIIIELGDWILQEACFQAREWHEAGLDIRVSVNVSSVQFKQTNLVDNVKNALELSELPKHLLELELTESAVMSDVEDNIGRLQMFKDMGIRIAVDDFGTGYSSLSYLKKFPIDTLKIDRSFIMDIDTNENDAAIVKAIMLLADTMQLNVVAEGVETLEQLRIIDNYGAQYIQGYFFSRPLPPAEFTKFVTEEFAEKSTWKLDLIG</sequence>
<dbReference type="InterPro" id="IPR001633">
    <property type="entry name" value="EAL_dom"/>
</dbReference>
<dbReference type="SUPFAM" id="SSF141868">
    <property type="entry name" value="EAL domain-like"/>
    <property type="match status" value="1"/>
</dbReference>
<dbReference type="InterPro" id="IPR013783">
    <property type="entry name" value="Ig-like_fold"/>
</dbReference>
<dbReference type="PROSITE" id="PS50887">
    <property type="entry name" value="GGDEF"/>
    <property type="match status" value="1"/>
</dbReference>
<evidence type="ECO:0000256" key="1">
    <source>
        <dbReference type="ARBA" id="ARBA00012282"/>
    </source>
</evidence>
<evidence type="ECO:0000313" key="6">
    <source>
        <dbReference type="EMBL" id="MUH72278.1"/>
    </source>
</evidence>
<dbReference type="Gene3D" id="3.30.70.270">
    <property type="match status" value="1"/>
</dbReference>
<keyword evidence="3" id="KW-0472">Membrane</keyword>
<dbReference type="Pfam" id="PF07494">
    <property type="entry name" value="Reg_prop"/>
    <property type="match status" value="4"/>
</dbReference>
<reference evidence="6 7" key="1">
    <citation type="submission" date="2019-11" db="EMBL/GenBank/DDBJ databases">
        <title>P. haliotis isolates from Z. marina roots.</title>
        <authorList>
            <person name="Cohen M."/>
            <person name="Jospin G."/>
            <person name="Eisen J.A."/>
            <person name="Coil D.A."/>
        </authorList>
    </citation>
    <scope>NUCLEOTIDE SEQUENCE [LARGE SCALE GENOMIC DNA]</scope>
    <source>
        <strain evidence="6 7">UCD-MCMsp1aY</strain>
    </source>
</reference>
<dbReference type="CDD" id="cd01949">
    <property type="entry name" value="GGDEF"/>
    <property type="match status" value="1"/>
</dbReference>